<evidence type="ECO:0000313" key="3">
    <source>
        <dbReference type="Proteomes" id="UP001558652"/>
    </source>
</evidence>
<protein>
    <submittedName>
        <fullName evidence="2">Uncharacterized protein</fullName>
    </submittedName>
</protein>
<keyword evidence="3" id="KW-1185">Reference proteome</keyword>
<gene>
    <name evidence="2" type="ORF">AAG570_003974</name>
</gene>
<reference evidence="2 3" key="1">
    <citation type="submission" date="2024-07" db="EMBL/GenBank/DDBJ databases">
        <title>Chromosome-level genome assembly of the water stick insect Ranatra chinensis (Heteroptera: Nepidae).</title>
        <authorList>
            <person name="Liu X."/>
        </authorList>
    </citation>
    <scope>NUCLEOTIDE SEQUENCE [LARGE SCALE GENOMIC DNA]</scope>
    <source>
        <strain evidence="2">Cailab_2021Rc</strain>
        <tissue evidence="2">Muscle</tissue>
    </source>
</reference>
<feature type="region of interest" description="Disordered" evidence="1">
    <location>
        <begin position="35"/>
        <end position="70"/>
    </location>
</feature>
<dbReference type="AlphaFoldDB" id="A0ABD0YP86"/>
<proteinExistence type="predicted"/>
<organism evidence="2 3">
    <name type="scientific">Ranatra chinensis</name>
    <dbReference type="NCBI Taxonomy" id="642074"/>
    <lineage>
        <taxon>Eukaryota</taxon>
        <taxon>Metazoa</taxon>
        <taxon>Ecdysozoa</taxon>
        <taxon>Arthropoda</taxon>
        <taxon>Hexapoda</taxon>
        <taxon>Insecta</taxon>
        <taxon>Pterygota</taxon>
        <taxon>Neoptera</taxon>
        <taxon>Paraneoptera</taxon>
        <taxon>Hemiptera</taxon>
        <taxon>Heteroptera</taxon>
        <taxon>Panheteroptera</taxon>
        <taxon>Nepomorpha</taxon>
        <taxon>Nepidae</taxon>
        <taxon>Ranatrinae</taxon>
        <taxon>Ranatra</taxon>
    </lineage>
</organism>
<evidence type="ECO:0000256" key="1">
    <source>
        <dbReference type="SAM" id="MobiDB-lite"/>
    </source>
</evidence>
<sequence length="263" mass="29277">MSSEGRGCWERCVQWSDLLTCSADGQTAPTMAVNGRPQVKKYTGQNGHGYTNHNNLNGHHGQPRTPTTSSGTIHRNYHTNGKAKTNGHVQRVAVLHRKTSKDQWCEFILLGSSPTVMCSEGGEFLHLQVCIVSGYEPRMAHLTQDSEIRWAQFPRVLLNSRHEHEQPFDLNKLMSEGLQDIQSQKGGKLHVSDTVVEHVSALGRHLQPDVVVSNLKITQTSSHCCLLRTLWVSRSNHLCDGQVLLFLKGPPPLGSPEEQEEGH</sequence>
<accession>A0ABD0YP86</accession>
<comment type="caution">
    <text evidence="2">The sequence shown here is derived from an EMBL/GenBank/DDBJ whole genome shotgun (WGS) entry which is preliminary data.</text>
</comment>
<dbReference type="Proteomes" id="UP001558652">
    <property type="component" value="Unassembled WGS sequence"/>
</dbReference>
<feature type="compositionally biased region" description="Polar residues" evidence="1">
    <location>
        <begin position="43"/>
        <end position="57"/>
    </location>
</feature>
<name>A0ABD0YP86_9HEMI</name>
<dbReference type="EMBL" id="JBFDAA010000015">
    <property type="protein sequence ID" value="KAL1117659.1"/>
    <property type="molecule type" value="Genomic_DNA"/>
</dbReference>
<evidence type="ECO:0000313" key="2">
    <source>
        <dbReference type="EMBL" id="KAL1117659.1"/>
    </source>
</evidence>